<evidence type="ECO:0000313" key="3">
    <source>
        <dbReference type="EMBL" id="ALM13377.1"/>
    </source>
</evidence>
<proteinExistence type="inferred from homology"/>
<accession>A0A0S1SHZ4</accession>
<keyword evidence="1 2" id="KW-0812">Transmembrane</keyword>
<comment type="similarity">
    <text evidence="1">Belongs to the drug/metabolite transporter (DMT) superfamily. Small multidrug resistance (SMR) (TC 2.A.7.1) family.</text>
</comment>
<accession>A0A0S1SV57</accession>
<accession>A0A0S1SS61</accession>
<reference evidence="3 4" key="2">
    <citation type="journal article" date="2016" name="PeerJ">
        <title>Analysis of five complete genome sequences for members of the class Peribacteria in the recently recognized Peregrinibacteria bacterial phylum.</title>
        <authorList>
            <person name="Anantharaman K."/>
            <person name="Brown C.T."/>
            <person name="Burstein D."/>
            <person name="Castelle C.J."/>
            <person name="Probst A.J."/>
            <person name="Thomas B.C."/>
            <person name="Williams K.H."/>
            <person name="Banfield J.F."/>
        </authorList>
    </citation>
    <scope>NUCLEOTIDE SEQUENCE [LARGE SCALE GENOMIC DNA]</scope>
    <source>
        <strain evidence="3">RIFOXYD1_FULL_PER-ii_59_16</strain>
    </source>
</reference>
<feature type="transmembrane region" description="Helical" evidence="2">
    <location>
        <begin position="52"/>
        <end position="70"/>
    </location>
</feature>
<keyword evidence="2" id="KW-1133">Transmembrane helix</keyword>
<feature type="transmembrane region" description="Helical" evidence="2">
    <location>
        <begin position="24"/>
        <end position="43"/>
    </location>
</feature>
<gene>
    <name evidence="3" type="ORF">PeribacterD1_0703</name>
</gene>
<dbReference type="EMBL" id="CP013065">
    <property type="protein sequence ID" value="ALM13377.1"/>
    <property type="molecule type" value="Genomic_DNA"/>
</dbReference>
<protein>
    <submittedName>
        <fullName evidence="3">Multidrug transporter EmrE</fullName>
    </submittedName>
</protein>
<accession>A0A0S1SQW8</accession>
<feature type="transmembrane region" description="Helical" evidence="2">
    <location>
        <begin position="82"/>
        <end position="101"/>
    </location>
</feature>
<dbReference type="Gene3D" id="1.10.3730.20">
    <property type="match status" value="1"/>
</dbReference>
<feature type="transmembrane region" description="Helical" evidence="2">
    <location>
        <begin position="108"/>
        <end position="126"/>
    </location>
</feature>
<dbReference type="InterPro" id="IPR037185">
    <property type="entry name" value="EmrE-like"/>
</dbReference>
<keyword evidence="2" id="KW-0472">Membrane</keyword>
<evidence type="ECO:0000313" key="4">
    <source>
        <dbReference type="Proteomes" id="UP000069135"/>
    </source>
</evidence>
<evidence type="ECO:0000256" key="2">
    <source>
        <dbReference type="SAM" id="Phobius"/>
    </source>
</evidence>
<dbReference type="Proteomes" id="UP000069135">
    <property type="component" value="Chromosome"/>
</dbReference>
<dbReference type="AlphaFoldDB" id="A0A0S1SHZ4"/>
<dbReference type="GO" id="GO:0005886">
    <property type="term" value="C:plasma membrane"/>
    <property type="evidence" value="ECO:0007669"/>
    <property type="project" value="UniProtKB-SubCell"/>
</dbReference>
<reference evidence="4" key="1">
    <citation type="submission" date="2015-10" db="EMBL/GenBank/DDBJ databases">
        <title>Analysis of five complete genome sequences for members of the class Peribacteria in the recently recognized Peregrinibacteria bacterial phylum.</title>
        <authorList>
            <person name="Anantharaman K."/>
            <person name="Brown C.T."/>
            <person name="Burstein D."/>
            <person name="Castelle C.J."/>
            <person name="Probst A.J."/>
            <person name="Thomas B.C."/>
            <person name="Williams K.H."/>
            <person name="Banfield J.F."/>
        </authorList>
    </citation>
    <scope>NUCLEOTIDE SEQUENCE [LARGE SCALE GENOMIC DNA]</scope>
</reference>
<comment type="subcellular location">
    <subcellularLocation>
        <location evidence="1">Cell membrane</location>
        <topology evidence="1">Multi-pass membrane protein</topology>
    </subcellularLocation>
</comment>
<organism evidence="3 4">
    <name type="scientific">Candidatus Peribacter riflensis</name>
    <dbReference type="NCBI Taxonomy" id="1735162"/>
    <lineage>
        <taxon>Bacteria</taxon>
        <taxon>Candidatus Peregrinibacteriota</taxon>
        <taxon>Candidatus Peribacteria</taxon>
        <taxon>Candidatus Peribacterales</taxon>
        <taxon>Candidatus Peribacteraceae</taxon>
        <taxon>Candidatus Peribacter</taxon>
    </lineage>
</organism>
<dbReference type="Pfam" id="PF00893">
    <property type="entry name" value="Multi_Drug_Res"/>
    <property type="match status" value="1"/>
</dbReference>
<accession>A0A0S1SMN8</accession>
<dbReference type="GO" id="GO:0022857">
    <property type="term" value="F:transmembrane transporter activity"/>
    <property type="evidence" value="ECO:0007669"/>
    <property type="project" value="InterPro"/>
</dbReference>
<evidence type="ECO:0000256" key="1">
    <source>
        <dbReference type="RuleBase" id="RU003942"/>
    </source>
</evidence>
<dbReference type="STRING" id="1735162.PeribacterB2_0703"/>
<dbReference type="SUPFAM" id="SSF103481">
    <property type="entry name" value="Multidrug resistance efflux transporter EmrE"/>
    <property type="match status" value="1"/>
</dbReference>
<name>A0A0S1SHZ4_9BACT</name>
<dbReference type="InterPro" id="IPR045324">
    <property type="entry name" value="Small_multidrug_res"/>
</dbReference>
<dbReference type="KEGG" id="prf:PeribacterA2_0702"/>
<sequence>MAIALRTAHSLSTKHLKLIPKQRMIYLLVLGILISETIALSFLKEYSMHPNVLYYALGLLFYVFVTLFLVKSFQYEGVGVVNVLWSAFSIMFVVAAGIVVFKEKIHALELLGVVMVLGGVSLIRIFE</sequence>